<keyword evidence="1" id="KW-0472">Membrane</keyword>
<organism evidence="2 3">
    <name type="scientific">Pantoea wallisii</name>
    <dbReference type="NCBI Taxonomy" id="1076551"/>
    <lineage>
        <taxon>Bacteria</taxon>
        <taxon>Pseudomonadati</taxon>
        <taxon>Pseudomonadota</taxon>
        <taxon>Gammaproteobacteria</taxon>
        <taxon>Enterobacterales</taxon>
        <taxon>Erwiniaceae</taxon>
        <taxon>Pantoea</taxon>
    </lineage>
</organism>
<sequence>MGAVMDEMTNEIRLELRGNEAFRHVIERCLDETELIIGFCRIYEVELPRQPRNGLEAMINEATGYRQDTYFKFFAAFIPFVYRVVYLPIRA</sequence>
<evidence type="ECO:0000313" key="3">
    <source>
        <dbReference type="Proteomes" id="UP000193104"/>
    </source>
</evidence>
<accession>A0A1X1D718</accession>
<comment type="caution">
    <text evidence="2">The sequence shown here is derived from an EMBL/GenBank/DDBJ whole genome shotgun (WGS) entry which is preliminary data.</text>
</comment>
<keyword evidence="1" id="KW-0812">Transmembrane</keyword>
<dbReference type="AlphaFoldDB" id="A0A1X1D718"/>
<evidence type="ECO:0000313" key="2">
    <source>
        <dbReference type="EMBL" id="ORM72417.1"/>
    </source>
</evidence>
<evidence type="ECO:0000256" key="1">
    <source>
        <dbReference type="SAM" id="Phobius"/>
    </source>
</evidence>
<name>A0A1X1D718_9GAMM</name>
<protein>
    <submittedName>
        <fullName evidence="2">Uncharacterized protein</fullName>
    </submittedName>
</protein>
<dbReference type="STRING" id="1076551.HA48_14660"/>
<feature type="transmembrane region" description="Helical" evidence="1">
    <location>
        <begin position="70"/>
        <end position="89"/>
    </location>
</feature>
<gene>
    <name evidence="2" type="ORF">HA48_14660</name>
</gene>
<reference evidence="2 3" key="1">
    <citation type="journal article" date="2017" name="Antonie Van Leeuwenhoek">
        <title>Phylogenomic resolution of the bacterial genus Pantoea and its relationship with Erwinia and Tatumella.</title>
        <authorList>
            <person name="Palmer M."/>
            <person name="Steenkamp E.T."/>
            <person name="Coetzee M.P."/>
            <person name="Chan W.Y."/>
            <person name="van Zyl E."/>
            <person name="De Maayer P."/>
            <person name="Coutinho T.A."/>
            <person name="Blom J."/>
            <person name="Smits T.H."/>
            <person name="Duffy B."/>
            <person name="Venter S.N."/>
        </authorList>
    </citation>
    <scope>NUCLEOTIDE SEQUENCE [LARGE SCALE GENOMIC DNA]</scope>
    <source>
        <strain evidence="2 3">LMG 26277</strain>
    </source>
</reference>
<dbReference type="EMBL" id="MLFS01000042">
    <property type="protein sequence ID" value="ORM72417.1"/>
    <property type="molecule type" value="Genomic_DNA"/>
</dbReference>
<proteinExistence type="predicted"/>
<keyword evidence="1" id="KW-1133">Transmembrane helix</keyword>
<dbReference type="Proteomes" id="UP000193104">
    <property type="component" value="Unassembled WGS sequence"/>
</dbReference>
<keyword evidence="3" id="KW-1185">Reference proteome</keyword>